<proteinExistence type="predicted"/>
<dbReference type="PANTHER" id="PTHR30266:SF2">
    <property type="entry name" value="LARGE-CONDUCTANCE MECHANOSENSITIVE CHANNEL"/>
    <property type="match status" value="1"/>
</dbReference>
<dbReference type="Pfam" id="PF01741">
    <property type="entry name" value="MscL"/>
    <property type="match status" value="1"/>
</dbReference>
<reference evidence="7 8" key="1">
    <citation type="journal article" date="2013" name="PLoS ONE">
        <title>Genomic and secretomic analyses reveal unique features of the lignocellulolytic enzyme system of Penicillium decumbens.</title>
        <authorList>
            <person name="Liu G."/>
            <person name="Zhang L."/>
            <person name="Wei X."/>
            <person name="Zou G."/>
            <person name="Qin Y."/>
            <person name="Ma L."/>
            <person name="Li J."/>
            <person name="Zheng H."/>
            <person name="Wang S."/>
            <person name="Wang C."/>
            <person name="Xun L."/>
            <person name="Zhao G.-P."/>
            <person name="Zhou Z."/>
            <person name="Qu Y."/>
        </authorList>
    </citation>
    <scope>NUCLEOTIDE SEQUENCE [LARGE SCALE GENOMIC DNA]</scope>
    <source>
        <strain evidence="8">114-2 / CGMCC 5302</strain>
    </source>
</reference>
<dbReference type="HOGENOM" id="CLU_095787_2_0_1"/>
<dbReference type="AlphaFoldDB" id="S8BBZ7"/>
<evidence type="ECO:0000313" key="7">
    <source>
        <dbReference type="EMBL" id="EPS32392.1"/>
    </source>
</evidence>
<evidence type="ECO:0000256" key="2">
    <source>
        <dbReference type="ARBA" id="ARBA00022692"/>
    </source>
</evidence>
<evidence type="ECO:0000313" key="8">
    <source>
        <dbReference type="Proteomes" id="UP000019376"/>
    </source>
</evidence>
<dbReference type="InterPro" id="IPR036019">
    <property type="entry name" value="MscL_channel"/>
</dbReference>
<dbReference type="FunFam" id="1.10.1200.120:FF:000004">
    <property type="entry name" value="Ion channel, putative"/>
    <property type="match status" value="1"/>
</dbReference>
<dbReference type="eggNOG" id="ENOG502S1S2">
    <property type="taxonomic scope" value="Eukaryota"/>
</dbReference>
<dbReference type="Proteomes" id="UP000019376">
    <property type="component" value="Unassembled WGS sequence"/>
</dbReference>
<organism evidence="7 8">
    <name type="scientific">Penicillium oxalicum (strain 114-2 / CGMCC 5302)</name>
    <name type="common">Penicillium decumbens</name>
    <dbReference type="NCBI Taxonomy" id="933388"/>
    <lineage>
        <taxon>Eukaryota</taxon>
        <taxon>Fungi</taxon>
        <taxon>Dikarya</taxon>
        <taxon>Ascomycota</taxon>
        <taxon>Pezizomycotina</taxon>
        <taxon>Eurotiomycetes</taxon>
        <taxon>Eurotiomycetidae</taxon>
        <taxon>Eurotiales</taxon>
        <taxon>Aspergillaceae</taxon>
        <taxon>Penicillium</taxon>
    </lineage>
</organism>
<keyword evidence="2 6" id="KW-0812">Transmembrane</keyword>
<evidence type="ECO:0000256" key="6">
    <source>
        <dbReference type="SAM" id="Phobius"/>
    </source>
</evidence>
<gene>
    <name evidence="7" type="ORF">PDE_07352</name>
</gene>
<feature type="transmembrane region" description="Helical" evidence="6">
    <location>
        <begin position="119"/>
        <end position="139"/>
    </location>
</feature>
<evidence type="ECO:0000256" key="1">
    <source>
        <dbReference type="ARBA" id="ARBA00004141"/>
    </source>
</evidence>
<keyword evidence="8" id="KW-1185">Reference proteome</keyword>
<protein>
    <submittedName>
        <fullName evidence="7">Uncharacterized protein</fullName>
    </submittedName>
</protein>
<feature type="compositionally biased region" description="Basic and acidic residues" evidence="5">
    <location>
        <begin position="191"/>
        <end position="201"/>
    </location>
</feature>
<keyword evidence="4 6" id="KW-0472">Membrane</keyword>
<dbReference type="GO" id="GO:0008381">
    <property type="term" value="F:mechanosensitive monoatomic ion channel activity"/>
    <property type="evidence" value="ECO:0007669"/>
    <property type="project" value="TreeGrafter"/>
</dbReference>
<dbReference type="PANTHER" id="PTHR30266">
    <property type="entry name" value="MECHANOSENSITIVE CHANNEL MSCL"/>
    <property type="match status" value="1"/>
</dbReference>
<dbReference type="STRING" id="933388.S8BBZ7"/>
<feature type="region of interest" description="Disordered" evidence="5">
    <location>
        <begin position="179"/>
        <end position="201"/>
    </location>
</feature>
<evidence type="ECO:0000256" key="4">
    <source>
        <dbReference type="ARBA" id="ARBA00023136"/>
    </source>
</evidence>
<dbReference type="PhylomeDB" id="S8BBZ7"/>
<comment type="subcellular location">
    <subcellularLocation>
        <location evidence="1">Membrane</location>
        <topology evidence="1">Multi-pass membrane protein</topology>
    </subcellularLocation>
</comment>
<accession>S8BBZ7</accession>
<dbReference type="Gene3D" id="1.10.1200.120">
    <property type="entry name" value="Large-conductance mechanosensitive channel, MscL, domain 1"/>
    <property type="match status" value="1"/>
</dbReference>
<dbReference type="GO" id="GO:0016020">
    <property type="term" value="C:membrane"/>
    <property type="evidence" value="ECO:0007669"/>
    <property type="project" value="UniProtKB-SubCell"/>
</dbReference>
<evidence type="ECO:0000256" key="5">
    <source>
        <dbReference type="SAM" id="MobiDB-lite"/>
    </source>
</evidence>
<dbReference type="SUPFAM" id="SSF81330">
    <property type="entry name" value="Gated mechanosensitive channel"/>
    <property type="match status" value="1"/>
</dbReference>
<dbReference type="OrthoDB" id="10010920at2759"/>
<sequence>MRGLDETNNVLYRVGHTAGAQVHTVWRAFVNFAARDNVLEVALGLIIANSFTKVVTSFVSDVVLPVVSLLPLLNRNMDQKFAVLSPGPNYNESKGYNTLKQARDDGALVLAWGMFVETLLNFAGVSLTLFAVAHLYMFVSRDKIIKPTVRCRYCRKFISVQAKRCVNCSTWQDGREDLPGETVHSINSSDGGDHNMRDRAR</sequence>
<dbReference type="EMBL" id="KB644414">
    <property type="protein sequence ID" value="EPS32392.1"/>
    <property type="molecule type" value="Genomic_DNA"/>
</dbReference>
<keyword evidence="3 6" id="KW-1133">Transmembrane helix</keyword>
<evidence type="ECO:0000256" key="3">
    <source>
        <dbReference type="ARBA" id="ARBA00022989"/>
    </source>
</evidence>
<dbReference type="InterPro" id="IPR037673">
    <property type="entry name" value="MSC/AndL"/>
</dbReference>
<name>S8BBZ7_PENO1</name>